<dbReference type="InterPro" id="IPR036282">
    <property type="entry name" value="Glutathione-S-Trfase_C_sf"/>
</dbReference>
<dbReference type="GO" id="GO:0016034">
    <property type="term" value="F:maleylacetoacetate isomerase activity"/>
    <property type="evidence" value="ECO:0007669"/>
    <property type="project" value="TreeGrafter"/>
</dbReference>
<dbReference type="Proteomes" id="UP000344571">
    <property type="component" value="Chromosome"/>
</dbReference>
<reference evidence="2 4" key="1">
    <citation type="submission" date="2017-09" db="EMBL/GenBank/DDBJ databases">
        <title>Bacterial and phytoplankton interrelationship in Kongsfjorden, an Arctic fjord.</title>
        <authorList>
            <person name="Sinha R."/>
            <person name="Krishnan K."/>
        </authorList>
    </citation>
    <scope>NUCLEOTIDE SEQUENCE [LARGE SCALE GENOMIC DNA]</scope>
    <source>
        <strain evidence="2 4">58</strain>
    </source>
</reference>
<reference evidence="3 5" key="2">
    <citation type="submission" date="2018-10" db="EMBL/GenBank/DDBJ databases">
        <title>Complete genome sequence of Pseudomonas pelagia strain Kongs-67.</title>
        <authorList>
            <person name="Sinha R.K."/>
            <person name="Krishnan K."/>
        </authorList>
    </citation>
    <scope>NUCLEOTIDE SEQUENCE [LARGE SCALE GENOMIC DNA]</scope>
    <source>
        <strain evidence="3 5">Kongs-67</strain>
    </source>
</reference>
<keyword evidence="5" id="KW-1185">Reference proteome</keyword>
<dbReference type="Gene3D" id="3.40.30.10">
    <property type="entry name" value="Glutaredoxin"/>
    <property type="match status" value="1"/>
</dbReference>
<evidence type="ECO:0000313" key="4">
    <source>
        <dbReference type="Proteomes" id="UP000243750"/>
    </source>
</evidence>
<dbReference type="SUPFAM" id="SSF47616">
    <property type="entry name" value="GST C-terminal domain-like"/>
    <property type="match status" value="1"/>
</dbReference>
<dbReference type="Gene3D" id="1.20.1050.10">
    <property type="match status" value="1"/>
</dbReference>
<dbReference type="InterPro" id="IPR036249">
    <property type="entry name" value="Thioredoxin-like_sf"/>
</dbReference>
<dbReference type="PROSITE" id="PS50404">
    <property type="entry name" value="GST_NTER"/>
    <property type="match status" value="1"/>
</dbReference>
<dbReference type="GO" id="GO:0004364">
    <property type="term" value="F:glutathione transferase activity"/>
    <property type="evidence" value="ECO:0007669"/>
    <property type="project" value="TreeGrafter"/>
</dbReference>
<dbReference type="Pfam" id="PF13409">
    <property type="entry name" value="GST_N_2"/>
    <property type="match status" value="1"/>
</dbReference>
<gene>
    <name evidence="2" type="ORF">CO192_18125</name>
    <name evidence="3" type="ORF">EAO82_06125</name>
</gene>
<dbReference type="CDD" id="cd03043">
    <property type="entry name" value="GST_N_1"/>
    <property type="match status" value="1"/>
</dbReference>
<evidence type="ECO:0000259" key="1">
    <source>
        <dbReference type="PROSITE" id="PS50404"/>
    </source>
</evidence>
<feature type="domain" description="GST N-terminal" evidence="1">
    <location>
        <begin position="5"/>
        <end position="85"/>
    </location>
</feature>
<organism evidence="2 4">
    <name type="scientific">Halopseudomonas pelagia</name>
    <dbReference type="NCBI Taxonomy" id="553151"/>
    <lineage>
        <taxon>Bacteria</taxon>
        <taxon>Pseudomonadati</taxon>
        <taxon>Pseudomonadota</taxon>
        <taxon>Gammaproteobacteria</taxon>
        <taxon>Pseudomonadales</taxon>
        <taxon>Pseudomonadaceae</taxon>
        <taxon>Halopseudomonas</taxon>
    </lineage>
</organism>
<protein>
    <submittedName>
        <fullName evidence="2 3">Glutathione S-transferase</fullName>
    </submittedName>
</protein>
<dbReference type="GO" id="GO:0006749">
    <property type="term" value="P:glutathione metabolic process"/>
    <property type="evidence" value="ECO:0007669"/>
    <property type="project" value="TreeGrafter"/>
</dbReference>
<proteinExistence type="predicted"/>
<dbReference type="EMBL" id="CP033116">
    <property type="protein sequence ID" value="QFY58717.1"/>
    <property type="molecule type" value="Genomic_DNA"/>
</dbReference>
<evidence type="ECO:0000313" key="2">
    <source>
        <dbReference type="EMBL" id="PCC97971.1"/>
    </source>
</evidence>
<dbReference type="PANTHER" id="PTHR42673">
    <property type="entry name" value="MALEYLACETOACETATE ISOMERASE"/>
    <property type="match status" value="1"/>
</dbReference>
<dbReference type="AlphaFoldDB" id="A0AA91U047"/>
<dbReference type="GO" id="GO:0006559">
    <property type="term" value="P:L-phenylalanine catabolic process"/>
    <property type="evidence" value="ECO:0007669"/>
    <property type="project" value="TreeGrafter"/>
</dbReference>
<dbReference type="InterPro" id="IPR004045">
    <property type="entry name" value="Glutathione_S-Trfase_N"/>
</dbReference>
<dbReference type="Proteomes" id="UP000243750">
    <property type="component" value="Unassembled WGS sequence"/>
</dbReference>
<evidence type="ECO:0000313" key="5">
    <source>
        <dbReference type="Proteomes" id="UP000344571"/>
    </source>
</evidence>
<evidence type="ECO:0000313" key="3">
    <source>
        <dbReference type="EMBL" id="QFY58717.1"/>
    </source>
</evidence>
<accession>A0AA91U047</accession>
<dbReference type="CDD" id="cd03194">
    <property type="entry name" value="GST_C_3"/>
    <property type="match status" value="1"/>
</dbReference>
<dbReference type="PANTHER" id="PTHR42673:SF4">
    <property type="entry name" value="MALEYLACETOACETATE ISOMERASE"/>
    <property type="match status" value="1"/>
</dbReference>
<sequence>MQLTTELFIANKNYSSWSLRPWVLMRQLEIPFTERLMPFSGADTAASYRAFSPSAKVPCLVDGEARVWDSLAIVEYLAETRSGVWPEELTARTWARCAAAEMHSGFTQLRNICTMNCGLRIQLHEVAPALQAELTRLDELWCEGIGRFGGHFLAGKNFTAVDAFFAPVAFRLQTYNLQLSVTAMEYVARLLMLEPMREWYDAALREPWRDDPHEQDAARVGTWLDDLRG</sequence>
<name>A0AA91U047_9GAMM</name>
<dbReference type="SUPFAM" id="SSF52833">
    <property type="entry name" value="Thioredoxin-like"/>
    <property type="match status" value="1"/>
</dbReference>
<dbReference type="EMBL" id="NWMT01000235">
    <property type="protein sequence ID" value="PCC97971.1"/>
    <property type="molecule type" value="Genomic_DNA"/>
</dbReference>